<sequence>MDFVIETPILSSSSSFEDIIPSSQPSSPSRRKIVKSKTGTSAESIIKKLPKTDIGEIFDMLDGNGNQPNKSESKM</sequence>
<feature type="region of interest" description="Disordered" evidence="1">
    <location>
        <begin position="14"/>
        <end position="46"/>
    </location>
</feature>
<name>U4UN90_DENPD</name>
<dbReference type="EMBL" id="KB632397">
    <property type="protein sequence ID" value="ERL94597.1"/>
    <property type="molecule type" value="Genomic_DNA"/>
</dbReference>
<feature type="compositionally biased region" description="Low complexity" evidence="1">
    <location>
        <begin position="14"/>
        <end position="28"/>
    </location>
</feature>
<protein>
    <submittedName>
        <fullName evidence="2">Uncharacterized protein</fullName>
    </submittedName>
</protein>
<accession>U4UN90</accession>
<reference evidence="2 3" key="1">
    <citation type="journal article" date="2013" name="Genome Biol.">
        <title>Draft genome of the mountain pine beetle, Dendroctonus ponderosae Hopkins, a major forest pest.</title>
        <authorList>
            <person name="Keeling C.I."/>
            <person name="Yuen M.M."/>
            <person name="Liao N.Y."/>
            <person name="Docking T.R."/>
            <person name="Chan S.K."/>
            <person name="Taylor G.A."/>
            <person name="Palmquist D.L."/>
            <person name="Jackman S.D."/>
            <person name="Nguyen A."/>
            <person name="Li M."/>
            <person name="Henderson H."/>
            <person name="Janes J.K."/>
            <person name="Zhao Y."/>
            <person name="Pandoh P."/>
            <person name="Moore R."/>
            <person name="Sperling F.A."/>
            <person name="Huber D.P."/>
            <person name="Birol I."/>
            <person name="Jones S.J."/>
            <person name="Bohlmann J."/>
        </authorList>
    </citation>
    <scope>NUCLEOTIDE SEQUENCE</scope>
</reference>
<evidence type="ECO:0000313" key="2">
    <source>
        <dbReference type="EMBL" id="ERL94597.1"/>
    </source>
</evidence>
<dbReference type="OrthoDB" id="1937899at2759"/>
<feature type="non-terminal residue" evidence="2">
    <location>
        <position position="75"/>
    </location>
</feature>
<gene>
    <name evidence="2" type="ORF">D910_11874</name>
</gene>
<evidence type="ECO:0000313" key="3">
    <source>
        <dbReference type="Proteomes" id="UP000030742"/>
    </source>
</evidence>
<dbReference type="Proteomes" id="UP000030742">
    <property type="component" value="Unassembled WGS sequence"/>
</dbReference>
<proteinExistence type="predicted"/>
<dbReference type="AlphaFoldDB" id="U4UN90"/>
<evidence type="ECO:0000256" key="1">
    <source>
        <dbReference type="SAM" id="MobiDB-lite"/>
    </source>
</evidence>
<organism evidence="2 3">
    <name type="scientific">Dendroctonus ponderosae</name>
    <name type="common">Mountain pine beetle</name>
    <dbReference type="NCBI Taxonomy" id="77166"/>
    <lineage>
        <taxon>Eukaryota</taxon>
        <taxon>Metazoa</taxon>
        <taxon>Ecdysozoa</taxon>
        <taxon>Arthropoda</taxon>
        <taxon>Hexapoda</taxon>
        <taxon>Insecta</taxon>
        <taxon>Pterygota</taxon>
        <taxon>Neoptera</taxon>
        <taxon>Endopterygota</taxon>
        <taxon>Coleoptera</taxon>
        <taxon>Polyphaga</taxon>
        <taxon>Cucujiformia</taxon>
        <taxon>Curculionidae</taxon>
        <taxon>Scolytinae</taxon>
        <taxon>Dendroctonus</taxon>
    </lineage>
</organism>